<dbReference type="InterPro" id="IPR000711">
    <property type="entry name" value="ATPase_OSCP/dsu"/>
</dbReference>
<dbReference type="Pfam" id="PF00213">
    <property type="entry name" value="OSCP"/>
    <property type="match status" value="1"/>
</dbReference>
<dbReference type="EMBL" id="CAMXCT020000722">
    <property type="protein sequence ID" value="CAL1135882.1"/>
    <property type="molecule type" value="Genomic_DNA"/>
</dbReference>
<dbReference type="AlphaFoldDB" id="A0A9P1FQ97"/>
<evidence type="ECO:0000256" key="5">
    <source>
        <dbReference type="ARBA" id="ARBA00023065"/>
    </source>
</evidence>
<keyword evidence="12" id="KW-1185">Reference proteome</keyword>
<reference evidence="10" key="1">
    <citation type="submission" date="2022-10" db="EMBL/GenBank/DDBJ databases">
        <authorList>
            <person name="Chen Y."/>
            <person name="Dougan E. K."/>
            <person name="Chan C."/>
            <person name="Rhodes N."/>
            <person name="Thang M."/>
        </authorList>
    </citation>
    <scope>NUCLEOTIDE SEQUENCE</scope>
</reference>
<evidence type="ECO:0000256" key="7">
    <source>
        <dbReference type="ARBA" id="ARBA00023136"/>
    </source>
</evidence>
<dbReference type="GO" id="GO:0016020">
    <property type="term" value="C:membrane"/>
    <property type="evidence" value="ECO:0007669"/>
    <property type="project" value="UniProtKB-SubCell"/>
</dbReference>
<evidence type="ECO:0000313" key="10">
    <source>
        <dbReference type="EMBL" id="CAI3982507.1"/>
    </source>
</evidence>
<keyword evidence="8" id="KW-0066">ATP synthesis</keyword>
<evidence type="ECO:0000256" key="3">
    <source>
        <dbReference type="ARBA" id="ARBA00022448"/>
    </source>
</evidence>
<evidence type="ECO:0000256" key="4">
    <source>
        <dbReference type="ARBA" id="ARBA00022781"/>
    </source>
</evidence>
<dbReference type="OrthoDB" id="442410at2759"/>
<comment type="similarity">
    <text evidence="2">Belongs to the ATPase delta chain family.</text>
</comment>
<evidence type="ECO:0000256" key="6">
    <source>
        <dbReference type="ARBA" id="ARBA00023078"/>
    </source>
</evidence>
<dbReference type="InterPro" id="IPR026015">
    <property type="entry name" value="ATP_synth_OSCP/delta_N_sf"/>
</dbReference>
<dbReference type="PANTHER" id="PTHR11910">
    <property type="entry name" value="ATP SYNTHASE DELTA CHAIN"/>
    <property type="match status" value="1"/>
</dbReference>
<keyword evidence="6" id="KW-0793">Thylakoid</keyword>
<evidence type="ECO:0000256" key="2">
    <source>
        <dbReference type="ARBA" id="ARBA00007046"/>
    </source>
</evidence>
<keyword evidence="7" id="KW-0472">Membrane</keyword>
<evidence type="ECO:0000256" key="8">
    <source>
        <dbReference type="ARBA" id="ARBA00023310"/>
    </source>
</evidence>
<evidence type="ECO:0000256" key="9">
    <source>
        <dbReference type="SAM" id="SignalP"/>
    </source>
</evidence>
<accession>A0A9P1FQ97</accession>
<comment type="subcellular location">
    <subcellularLocation>
        <location evidence="1">Membrane</location>
    </subcellularLocation>
</comment>
<keyword evidence="3" id="KW-0813">Transport</keyword>
<evidence type="ECO:0000313" key="12">
    <source>
        <dbReference type="Proteomes" id="UP001152797"/>
    </source>
</evidence>
<dbReference type="EMBL" id="CAMXCT010000722">
    <property type="protein sequence ID" value="CAI3982507.1"/>
    <property type="molecule type" value="Genomic_DNA"/>
</dbReference>
<gene>
    <name evidence="10" type="ORF">C1SCF055_LOCUS10197</name>
</gene>
<keyword evidence="4" id="KW-0375">Hydrogen ion transport</keyword>
<organism evidence="10">
    <name type="scientific">Cladocopium goreaui</name>
    <dbReference type="NCBI Taxonomy" id="2562237"/>
    <lineage>
        <taxon>Eukaryota</taxon>
        <taxon>Sar</taxon>
        <taxon>Alveolata</taxon>
        <taxon>Dinophyceae</taxon>
        <taxon>Suessiales</taxon>
        <taxon>Symbiodiniaceae</taxon>
        <taxon>Cladocopium</taxon>
    </lineage>
</organism>
<dbReference type="HAMAP" id="MF_01416">
    <property type="entry name" value="ATP_synth_delta_bact"/>
    <property type="match status" value="1"/>
</dbReference>
<dbReference type="PRINTS" id="PR00125">
    <property type="entry name" value="ATPASEDELTA"/>
</dbReference>
<dbReference type="NCBIfam" id="TIGR01145">
    <property type="entry name" value="ATP_synt_delta"/>
    <property type="match status" value="1"/>
</dbReference>
<dbReference type="GO" id="GO:0046933">
    <property type="term" value="F:proton-transporting ATP synthase activity, rotational mechanism"/>
    <property type="evidence" value="ECO:0007669"/>
    <property type="project" value="InterPro"/>
</dbReference>
<evidence type="ECO:0000256" key="1">
    <source>
        <dbReference type="ARBA" id="ARBA00004370"/>
    </source>
</evidence>
<dbReference type="InterPro" id="IPR020781">
    <property type="entry name" value="ATPase_OSCP/d_CS"/>
</dbReference>
<evidence type="ECO:0000313" key="11">
    <source>
        <dbReference type="EMBL" id="CAL4769819.1"/>
    </source>
</evidence>
<keyword evidence="9" id="KW-0732">Signal</keyword>
<comment type="caution">
    <text evidence="10">The sequence shown here is derived from an EMBL/GenBank/DDBJ whole genome shotgun (WGS) entry which is preliminary data.</text>
</comment>
<feature type="signal peptide" evidence="9">
    <location>
        <begin position="1"/>
        <end position="23"/>
    </location>
</feature>
<dbReference type="Proteomes" id="UP001152797">
    <property type="component" value="Unassembled WGS sequence"/>
</dbReference>
<feature type="chain" id="PRO_5043272097" evidence="9">
    <location>
        <begin position="24"/>
        <end position="845"/>
    </location>
</feature>
<dbReference type="SUPFAM" id="SSF47928">
    <property type="entry name" value="N-terminal domain of the delta subunit of the F1F0-ATP synthase"/>
    <property type="match status" value="1"/>
</dbReference>
<sequence length="845" mass="94980">MARGRVIMACAALACTLVSMKSAFTPSLPGNMGMATAGRGMEAKQRTLTQRNADGSMLKPFGPVVTYAKALMDAAREKDEDVAVTEDVLMIKDKFKEEEWLDKLVTVQNDPYLTEVQKANKIVDLLKPLKSTVMPKFIVFLAKKNRLNGIKVIMFEYVQSMYYLQSITPVRVTSAQRLTEDQLAKIKEKMKSKCGTRDVKLVAEVDPNLIGGLTLEWGYTDPVQLYAPTHGVDLSLKSILNKRALQKGVVPCVKLDGFTLPATEPAQLLIRDGDVLALEWKDVFQMSTSKSSGGYARGDLAARRRLEGAARRAGLADLPEVLLGDEPQLFDDQLLGGWPKAVAAWTAMRQQLIPRAKVAKVVLVKAVGCLSCGLQIYPTWGNSWSRQRSKVMHGKPKAYWRDVFRVWEREIPKPDFAIHHAAKAVRLLPKVNFTGMPTKHPVLWNLLRRTKDLLKQDNCTMIVEDPTKPRGGRFHRIGLCTEDAAAMINAAVALQKPIPALKVDIVPLLQIKVRDAVDAMSNKELQRSCLRILLGVLADVVRMLMTRAFQEEAVTWQRLLKRLGPELDEAIDIEDIPQIIELLCSEEVAVTAAAVLEEGQLPESSDGEGLRPLESGRLLRALRDQVVIYWDSFELSEIASCFWNLAKAKLIHEPLQAAASHLVVQKAPRWQPKRFDPEVWQILCSLAQVGREDPALLKSLARLALRHDLGTMTNWAVCVISWSYAQLESPQDGLGDFRQRLQMELNLREIAEEVAQSWQVAYSEDMDEFWLRRRIAQRPLFIAPRPVKLLRRRSAEADLKQAAEVGKLLAKPNWKELDRIDEDEAEAPDKLEDFRLFDASNDLED</sequence>
<name>A0A9P1FQ97_9DINO</name>
<dbReference type="EMBL" id="CAMXCT030000722">
    <property type="protein sequence ID" value="CAL4769819.1"/>
    <property type="molecule type" value="Genomic_DNA"/>
</dbReference>
<dbReference type="PROSITE" id="PS00389">
    <property type="entry name" value="ATPASE_DELTA"/>
    <property type="match status" value="1"/>
</dbReference>
<protein>
    <submittedName>
        <fullName evidence="10">Uncharacterized protein</fullName>
    </submittedName>
</protein>
<reference evidence="11 12" key="2">
    <citation type="submission" date="2024-05" db="EMBL/GenBank/DDBJ databases">
        <authorList>
            <person name="Chen Y."/>
            <person name="Shah S."/>
            <person name="Dougan E. K."/>
            <person name="Thang M."/>
            <person name="Chan C."/>
        </authorList>
    </citation>
    <scope>NUCLEOTIDE SEQUENCE [LARGE SCALE GENOMIC DNA]</scope>
</reference>
<keyword evidence="5" id="KW-0406">Ion transport</keyword>
<proteinExistence type="inferred from homology"/>
<dbReference type="Gene3D" id="1.10.520.20">
    <property type="entry name" value="N-terminal domain of the delta subunit of the F1F0-ATP synthase"/>
    <property type="match status" value="1"/>
</dbReference>